<protein>
    <submittedName>
        <fullName evidence="3">Uncharacterized protein</fullName>
    </submittedName>
</protein>
<feature type="compositionally biased region" description="Acidic residues" evidence="2">
    <location>
        <begin position="55"/>
        <end position="68"/>
    </location>
</feature>
<dbReference type="SUPFAM" id="SSF48403">
    <property type="entry name" value="Ankyrin repeat"/>
    <property type="match status" value="1"/>
</dbReference>
<dbReference type="Gene3D" id="1.25.40.20">
    <property type="entry name" value="Ankyrin repeat-containing domain"/>
    <property type="match status" value="1"/>
</dbReference>
<dbReference type="InterPro" id="IPR036770">
    <property type="entry name" value="Ankyrin_rpt-contain_sf"/>
</dbReference>
<gene>
    <name evidence="3" type="ORF">ElyMa_001017600</name>
</gene>
<dbReference type="InterPro" id="IPR002110">
    <property type="entry name" value="Ankyrin_rpt"/>
</dbReference>
<comment type="caution">
    <text evidence="3">The sequence shown here is derived from an EMBL/GenBank/DDBJ whole genome shotgun (WGS) entry which is preliminary data.</text>
</comment>
<feature type="compositionally biased region" description="Polar residues" evidence="2">
    <location>
        <begin position="1"/>
        <end position="18"/>
    </location>
</feature>
<feature type="compositionally biased region" description="Acidic residues" evidence="2">
    <location>
        <begin position="26"/>
        <end position="37"/>
    </location>
</feature>
<keyword evidence="4" id="KW-1185">Reference proteome</keyword>
<name>A0AAV4HNJ9_9GAST</name>
<dbReference type="Proteomes" id="UP000762676">
    <property type="component" value="Unassembled WGS sequence"/>
</dbReference>
<organism evidence="3 4">
    <name type="scientific">Elysia marginata</name>
    <dbReference type="NCBI Taxonomy" id="1093978"/>
    <lineage>
        <taxon>Eukaryota</taxon>
        <taxon>Metazoa</taxon>
        <taxon>Spiralia</taxon>
        <taxon>Lophotrochozoa</taxon>
        <taxon>Mollusca</taxon>
        <taxon>Gastropoda</taxon>
        <taxon>Heterobranchia</taxon>
        <taxon>Euthyneura</taxon>
        <taxon>Panpulmonata</taxon>
        <taxon>Sacoglossa</taxon>
        <taxon>Placobranchoidea</taxon>
        <taxon>Plakobranchidae</taxon>
        <taxon>Elysia</taxon>
    </lineage>
</organism>
<reference evidence="3 4" key="1">
    <citation type="journal article" date="2021" name="Elife">
        <title>Chloroplast acquisition without the gene transfer in kleptoplastic sea slugs, Plakobranchus ocellatus.</title>
        <authorList>
            <person name="Maeda T."/>
            <person name="Takahashi S."/>
            <person name="Yoshida T."/>
            <person name="Shimamura S."/>
            <person name="Takaki Y."/>
            <person name="Nagai Y."/>
            <person name="Toyoda A."/>
            <person name="Suzuki Y."/>
            <person name="Arimoto A."/>
            <person name="Ishii H."/>
            <person name="Satoh N."/>
            <person name="Nishiyama T."/>
            <person name="Hasebe M."/>
            <person name="Maruyama T."/>
            <person name="Minagawa J."/>
            <person name="Obokata J."/>
            <person name="Shigenobu S."/>
        </authorList>
    </citation>
    <scope>NUCLEOTIDE SEQUENCE [LARGE SCALE GENOMIC DNA]</scope>
</reference>
<feature type="compositionally biased region" description="Low complexity" evidence="2">
    <location>
        <begin position="44"/>
        <end position="53"/>
    </location>
</feature>
<feature type="region of interest" description="Disordered" evidence="2">
    <location>
        <begin position="1"/>
        <end position="70"/>
    </location>
</feature>
<accession>A0AAV4HNJ9</accession>
<sequence>MPSGEVTWTKSGKSWNQGNNDSHLNDDDDNEEEDNDDNDKCNNDKISNNNHNDNSGDDDVGEEDEEDNFATVGRNRLLAFGNSLPRDVHPDAQDEKDFSGLVAAGLKENFEAMALLLEHGADVNRKDASGKTP</sequence>
<evidence type="ECO:0000313" key="3">
    <source>
        <dbReference type="EMBL" id="GFR98361.1"/>
    </source>
</evidence>
<keyword evidence="1" id="KW-0040">ANK repeat</keyword>
<feature type="repeat" description="ANK" evidence="1">
    <location>
        <begin position="96"/>
        <end position="128"/>
    </location>
</feature>
<evidence type="ECO:0000256" key="1">
    <source>
        <dbReference type="PROSITE-ProRule" id="PRU00023"/>
    </source>
</evidence>
<dbReference type="EMBL" id="BMAT01002063">
    <property type="protein sequence ID" value="GFR98361.1"/>
    <property type="molecule type" value="Genomic_DNA"/>
</dbReference>
<dbReference type="AlphaFoldDB" id="A0AAV4HNJ9"/>
<evidence type="ECO:0000313" key="4">
    <source>
        <dbReference type="Proteomes" id="UP000762676"/>
    </source>
</evidence>
<dbReference type="PROSITE" id="PS50088">
    <property type="entry name" value="ANK_REPEAT"/>
    <property type="match status" value="1"/>
</dbReference>
<evidence type="ECO:0000256" key="2">
    <source>
        <dbReference type="SAM" id="MobiDB-lite"/>
    </source>
</evidence>
<proteinExistence type="predicted"/>